<organism evidence="1 2">
    <name type="scientific">Bradyrhizobium iriomotense</name>
    <dbReference type="NCBI Taxonomy" id="441950"/>
    <lineage>
        <taxon>Bacteria</taxon>
        <taxon>Pseudomonadati</taxon>
        <taxon>Pseudomonadota</taxon>
        <taxon>Alphaproteobacteria</taxon>
        <taxon>Hyphomicrobiales</taxon>
        <taxon>Nitrobacteraceae</taxon>
        <taxon>Bradyrhizobium</taxon>
    </lineage>
</organism>
<dbReference type="Proteomes" id="UP001156905">
    <property type="component" value="Unassembled WGS sequence"/>
</dbReference>
<comment type="caution">
    <text evidence="1">The sequence shown here is derived from an EMBL/GenBank/DDBJ whole genome shotgun (WGS) entry which is preliminary data.</text>
</comment>
<name>A0ABQ6B555_9BRAD</name>
<dbReference type="RefSeq" id="WP_284271754.1">
    <property type="nucleotide sequence ID" value="NZ_BSOW01000026.1"/>
</dbReference>
<reference evidence="2" key="1">
    <citation type="journal article" date="2019" name="Int. J. Syst. Evol. Microbiol.">
        <title>The Global Catalogue of Microorganisms (GCM) 10K type strain sequencing project: providing services to taxonomists for standard genome sequencing and annotation.</title>
        <authorList>
            <consortium name="The Broad Institute Genomics Platform"/>
            <consortium name="The Broad Institute Genome Sequencing Center for Infectious Disease"/>
            <person name="Wu L."/>
            <person name="Ma J."/>
        </authorList>
    </citation>
    <scope>NUCLEOTIDE SEQUENCE [LARGE SCALE GENOMIC DNA]</scope>
    <source>
        <strain evidence="2">NBRC 102520</strain>
    </source>
</reference>
<evidence type="ECO:0000313" key="2">
    <source>
        <dbReference type="Proteomes" id="UP001156905"/>
    </source>
</evidence>
<evidence type="ECO:0000313" key="1">
    <source>
        <dbReference type="EMBL" id="GLR89544.1"/>
    </source>
</evidence>
<dbReference type="EMBL" id="BSOW01000026">
    <property type="protein sequence ID" value="GLR89544.1"/>
    <property type="molecule type" value="Genomic_DNA"/>
</dbReference>
<protein>
    <submittedName>
        <fullName evidence="1">Uncharacterized protein</fullName>
    </submittedName>
</protein>
<gene>
    <name evidence="1" type="ORF">GCM10007857_62570</name>
</gene>
<accession>A0ABQ6B555</accession>
<proteinExistence type="predicted"/>
<keyword evidence="2" id="KW-1185">Reference proteome</keyword>
<sequence length="78" mass="8511">MNPIDLIVTVCAVLSPTTCEEQHLVFAYGGSPAQCAMAAPPYIAQWVGEHPKWQAVRWRCEYPHRNDRADAGGAKSAA</sequence>